<evidence type="ECO:0000313" key="2">
    <source>
        <dbReference type="Proteomes" id="UP000814128"/>
    </source>
</evidence>
<organism evidence="1 2">
    <name type="scientific">Vararia minispora EC-137</name>
    <dbReference type="NCBI Taxonomy" id="1314806"/>
    <lineage>
        <taxon>Eukaryota</taxon>
        <taxon>Fungi</taxon>
        <taxon>Dikarya</taxon>
        <taxon>Basidiomycota</taxon>
        <taxon>Agaricomycotina</taxon>
        <taxon>Agaricomycetes</taxon>
        <taxon>Russulales</taxon>
        <taxon>Lachnocladiaceae</taxon>
        <taxon>Vararia</taxon>
    </lineage>
</organism>
<sequence length="450" mass="48510">MLSRLAVHKSHSTVSRRSLATVRSEKSDTLPLSGVRVLEVGQLIAGPFAGQLLGNFGAEVIKVEPPNTGDPLRFWRELDIDGTSPWFRSIARNKKSVTIDMRKEEGRQLVKQLALKSDVMIENFKPGTLEKWGLGPAQIHPYNPSLIFTRVSGYGQTGPWSSRPGYASVCEAESGFRYINGFPDPATGGLAGPPVRPNISLGDTVAGLHAAFGTVLALLSRKAKEAKGEFGGTTVDVSILESMLNLMEGIVPEYDRKDVVRQPSGSSITGIVPTNAYPCRPHASSSTPVYVVIGANADSMYERLMRMIGRADLTGEQYKHNHHRVAHVKEIEDAIAAWTSARTIDEALTALEAIGVPAGRVVNVADIVESEQVQARGAIEDVPVGTPGGEGWTVKMPRLAPVLEGVETRTRWAGPDLGTHNEEVLCGELGMSRADVDGLISRGVVGPWRQ</sequence>
<name>A0ACB8QGA2_9AGAM</name>
<comment type="caution">
    <text evidence="1">The sequence shown here is derived from an EMBL/GenBank/DDBJ whole genome shotgun (WGS) entry which is preliminary data.</text>
</comment>
<protein>
    <submittedName>
        <fullName evidence="1">CoA-transferase family III</fullName>
    </submittedName>
</protein>
<reference evidence="1" key="2">
    <citation type="journal article" date="2022" name="New Phytol.">
        <title>Evolutionary transition to the ectomycorrhizal habit in the genomes of a hyperdiverse lineage of mushroom-forming fungi.</title>
        <authorList>
            <person name="Looney B."/>
            <person name="Miyauchi S."/>
            <person name="Morin E."/>
            <person name="Drula E."/>
            <person name="Courty P.E."/>
            <person name="Kohler A."/>
            <person name="Kuo A."/>
            <person name="LaButti K."/>
            <person name="Pangilinan J."/>
            <person name="Lipzen A."/>
            <person name="Riley R."/>
            <person name="Andreopoulos W."/>
            <person name="He G."/>
            <person name="Johnson J."/>
            <person name="Nolan M."/>
            <person name="Tritt A."/>
            <person name="Barry K.W."/>
            <person name="Grigoriev I.V."/>
            <person name="Nagy L.G."/>
            <person name="Hibbett D."/>
            <person name="Henrissat B."/>
            <person name="Matheny P.B."/>
            <person name="Labbe J."/>
            <person name="Martin F.M."/>
        </authorList>
    </citation>
    <scope>NUCLEOTIDE SEQUENCE</scope>
    <source>
        <strain evidence="1">EC-137</strain>
    </source>
</reference>
<accession>A0ACB8QGA2</accession>
<proteinExistence type="predicted"/>
<keyword evidence="2" id="KW-1185">Reference proteome</keyword>
<dbReference type="Proteomes" id="UP000814128">
    <property type="component" value="Unassembled WGS sequence"/>
</dbReference>
<evidence type="ECO:0000313" key="1">
    <source>
        <dbReference type="EMBL" id="KAI0030866.1"/>
    </source>
</evidence>
<gene>
    <name evidence="1" type="ORF">K488DRAFT_79387</name>
</gene>
<dbReference type="EMBL" id="MU273602">
    <property type="protein sequence ID" value="KAI0030866.1"/>
    <property type="molecule type" value="Genomic_DNA"/>
</dbReference>
<reference evidence="1" key="1">
    <citation type="submission" date="2021-02" db="EMBL/GenBank/DDBJ databases">
        <authorList>
            <consortium name="DOE Joint Genome Institute"/>
            <person name="Ahrendt S."/>
            <person name="Looney B.P."/>
            <person name="Miyauchi S."/>
            <person name="Morin E."/>
            <person name="Drula E."/>
            <person name="Courty P.E."/>
            <person name="Chicoki N."/>
            <person name="Fauchery L."/>
            <person name="Kohler A."/>
            <person name="Kuo A."/>
            <person name="Labutti K."/>
            <person name="Pangilinan J."/>
            <person name="Lipzen A."/>
            <person name="Riley R."/>
            <person name="Andreopoulos W."/>
            <person name="He G."/>
            <person name="Johnson J."/>
            <person name="Barry K.W."/>
            <person name="Grigoriev I.V."/>
            <person name="Nagy L."/>
            <person name="Hibbett D."/>
            <person name="Henrissat B."/>
            <person name="Matheny P.B."/>
            <person name="Labbe J."/>
            <person name="Martin F."/>
        </authorList>
    </citation>
    <scope>NUCLEOTIDE SEQUENCE</scope>
    <source>
        <strain evidence="1">EC-137</strain>
    </source>
</reference>